<feature type="region of interest" description="Disordered" evidence="1">
    <location>
        <begin position="101"/>
        <end position="131"/>
    </location>
</feature>
<comment type="caution">
    <text evidence="2">The sequence shown here is derived from an EMBL/GenBank/DDBJ whole genome shotgun (WGS) entry which is preliminary data.</text>
</comment>
<evidence type="ECO:0000256" key="1">
    <source>
        <dbReference type="SAM" id="MobiDB-lite"/>
    </source>
</evidence>
<proteinExistence type="predicted"/>
<reference evidence="2" key="1">
    <citation type="submission" date="2021-06" db="EMBL/GenBank/DDBJ databases">
        <authorList>
            <person name="Kallberg Y."/>
            <person name="Tangrot J."/>
            <person name="Rosling A."/>
        </authorList>
    </citation>
    <scope>NUCLEOTIDE SEQUENCE</scope>
    <source>
        <strain evidence="2">MA453B</strain>
    </source>
</reference>
<evidence type="ECO:0000313" key="3">
    <source>
        <dbReference type="Proteomes" id="UP000789405"/>
    </source>
</evidence>
<dbReference type="EMBL" id="CAJVPY010037962">
    <property type="protein sequence ID" value="CAG8803475.1"/>
    <property type="molecule type" value="Genomic_DNA"/>
</dbReference>
<accession>A0A9N9JZE6</accession>
<protein>
    <submittedName>
        <fullName evidence="2">15758_t:CDS:1</fullName>
    </submittedName>
</protein>
<dbReference type="Proteomes" id="UP000789405">
    <property type="component" value="Unassembled WGS sequence"/>
</dbReference>
<name>A0A9N9JZE6_9GLOM</name>
<feature type="compositionally biased region" description="Acidic residues" evidence="1">
    <location>
        <begin position="110"/>
        <end position="122"/>
    </location>
</feature>
<dbReference type="OrthoDB" id="2444807at2759"/>
<feature type="non-terminal residue" evidence="2">
    <location>
        <position position="131"/>
    </location>
</feature>
<feature type="non-terminal residue" evidence="2">
    <location>
        <position position="1"/>
    </location>
</feature>
<dbReference type="AlphaFoldDB" id="A0A9N9JZE6"/>
<organism evidence="2 3">
    <name type="scientific">Dentiscutata erythropus</name>
    <dbReference type="NCBI Taxonomy" id="1348616"/>
    <lineage>
        <taxon>Eukaryota</taxon>
        <taxon>Fungi</taxon>
        <taxon>Fungi incertae sedis</taxon>
        <taxon>Mucoromycota</taxon>
        <taxon>Glomeromycotina</taxon>
        <taxon>Glomeromycetes</taxon>
        <taxon>Diversisporales</taxon>
        <taxon>Gigasporaceae</taxon>
        <taxon>Dentiscutata</taxon>
    </lineage>
</organism>
<evidence type="ECO:0000313" key="2">
    <source>
        <dbReference type="EMBL" id="CAG8803475.1"/>
    </source>
</evidence>
<gene>
    <name evidence="2" type="ORF">DERYTH_LOCUS23894</name>
</gene>
<keyword evidence="3" id="KW-1185">Reference proteome</keyword>
<sequence length="131" mass="15103">QQERLEKAQIRVMERDILTSSSSVYAEDYAEVYFDDEEVGEIDDRSNTESEKQLNVNTTPKPLQAFSAEKHPTLSIIYPIIELLKFKFAVDPNLPLVDDNYNLNNKYESDIDSSSEDEEDYTQDNLNVQST</sequence>